<dbReference type="SMART" id="SM00965">
    <property type="entry name" value="STN"/>
    <property type="match status" value="1"/>
</dbReference>
<dbReference type="Gene3D" id="2.40.170.20">
    <property type="entry name" value="TonB-dependent receptor, beta-barrel domain"/>
    <property type="match status" value="1"/>
</dbReference>
<keyword evidence="4 13" id="KW-1134">Transmembrane beta strand</keyword>
<evidence type="ECO:0000256" key="13">
    <source>
        <dbReference type="PROSITE-ProRule" id="PRU01360"/>
    </source>
</evidence>
<dbReference type="RefSeq" id="WP_076961862.1">
    <property type="nucleotide sequence ID" value="NZ_CBCRYT010000006.1"/>
</dbReference>
<sequence length="855" mass="93653">MSSRFNRRSSSPTLCLLTAAILLAGGPVLTATAAEPAARNHANYSFSIEQQPLVSALNAFTAVTGWQIGLPAELGQGVSSPGARGSLTPEKALDRLLVGTNLNYRKLGNNNIVLEKRTAGSAITLQQMTISATRQEQSVDSVPSTVTVHGREELDRQNVNTIRELVRYEPGVSVGGAGTRSGNSGYNIRGIDGDRILTQVDGVEVPDNFFNGPYAKTRRNYVDPEIVKRVEIIRGPASALYGSSAIGGAVSYFTLDPDDIIKPGQDVGARLKTGYSSADESWLTSGTVAGRLQDFDGLLHLSQRNGHEMESYDGNNATGLARTGANPEDVRTTNVLAKLGWNYGEDNRLGLTYEKYKDDRDINQKSAVGGIFLEGQGMNMYRDRRGNDTITRERFGLENKFSLDSPFADHIKTSLNYQIAKTDQATSEIYQAGRRVLRTRDTLYEEKQWVFDAQLDKAFVIGDTDHLLTYGTTLKQQKVTGSREGAATCLAVGAGCTAIGAPSPAPADSVKKASDFPDPTINSYALFAQDQISWNNWTVMPSLRYDYIQLKPKLTEEFLNTTDPDRKYPHNDSNKTWHRFSPKLGVTYALTEQYTWFGQYAEGFRTPSAKALYGRFENLGEGYVVEPNSNLKPETSKSYETGIRGNFDAGNFDVAVFYNKYRNFIDEDNAALGPTGTIFQPGNIKRATIKGMEVKGRLNLDAFGAPQGLYTKGAIAYAHGRNDETGQPLNSVNPLKGVFGLGYDQDTYGALVSWTLVKKQDRVDSATFFTPTGIKANGPFKTPGFGVVDLTGFYKVTDDLTVNGGLYNLTDKKYWNWDDVRSYDGVGEAGVTSPASLDRLTQPGRNVAINLIWDI</sequence>
<comment type="subcellular location">
    <subcellularLocation>
        <location evidence="1 13">Cell outer membrane</location>
        <topology evidence="1 13">Multi-pass membrane protein</topology>
    </subcellularLocation>
</comment>
<evidence type="ECO:0000256" key="7">
    <source>
        <dbReference type="ARBA" id="ARBA00022729"/>
    </source>
</evidence>
<dbReference type="InterPro" id="IPR010949">
    <property type="entry name" value="TonB_Hb/transfer/lactofer_rcpt"/>
</dbReference>
<dbReference type="InterPro" id="IPR011276">
    <property type="entry name" value="TonB_haem/Hb_rcpt"/>
</dbReference>
<evidence type="ECO:0000256" key="12">
    <source>
        <dbReference type="ARBA" id="ARBA00023237"/>
    </source>
</evidence>
<accession>A0A7Y1MMF3</accession>
<dbReference type="Proteomes" id="UP000542111">
    <property type="component" value="Unassembled WGS sequence"/>
</dbReference>
<dbReference type="SUPFAM" id="SSF56935">
    <property type="entry name" value="Porins"/>
    <property type="match status" value="1"/>
</dbReference>
<dbReference type="InterPro" id="IPR039426">
    <property type="entry name" value="TonB-dep_rcpt-like"/>
</dbReference>
<evidence type="ECO:0000259" key="16">
    <source>
        <dbReference type="SMART" id="SM00965"/>
    </source>
</evidence>
<keyword evidence="3 13" id="KW-0813">Transport</keyword>
<keyword evidence="9 14" id="KW-0798">TonB box</keyword>
<dbReference type="InterPro" id="IPR012910">
    <property type="entry name" value="Plug_dom"/>
</dbReference>
<dbReference type="Pfam" id="PF00593">
    <property type="entry name" value="TonB_dep_Rec_b-barrel"/>
    <property type="match status" value="1"/>
</dbReference>
<evidence type="ECO:0000256" key="1">
    <source>
        <dbReference type="ARBA" id="ARBA00004571"/>
    </source>
</evidence>
<keyword evidence="5" id="KW-0406">Ion transport</keyword>
<name>A0A7Y1MMF3_9PSED</name>
<evidence type="ECO:0000256" key="3">
    <source>
        <dbReference type="ARBA" id="ARBA00022448"/>
    </source>
</evidence>
<dbReference type="EMBL" id="JAAQYP010000008">
    <property type="protein sequence ID" value="NNA94887.1"/>
    <property type="molecule type" value="Genomic_DNA"/>
</dbReference>
<keyword evidence="10 13" id="KW-0472">Membrane</keyword>
<gene>
    <name evidence="17" type="ORF">HBO33_06885</name>
</gene>
<evidence type="ECO:0000313" key="18">
    <source>
        <dbReference type="Proteomes" id="UP000542111"/>
    </source>
</evidence>
<dbReference type="GO" id="GO:0015344">
    <property type="term" value="F:siderophore uptake transmembrane transporter activity"/>
    <property type="evidence" value="ECO:0007669"/>
    <property type="project" value="TreeGrafter"/>
</dbReference>
<protein>
    <submittedName>
        <fullName evidence="17">TonB-dependent hemoglobin/transferrin/lactoferrin family receptor</fullName>
    </submittedName>
</protein>
<dbReference type="PANTHER" id="PTHR30069">
    <property type="entry name" value="TONB-DEPENDENT OUTER MEMBRANE RECEPTOR"/>
    <property type="match status" value="1"/>
</dbReference>
<evidence type="ECO:0000256" key="14">
    <source>
        <dbReference type="RuleBase" id="RU003357"/>
    </source>
</evidence>
<dbReference type="Gene3D" id="2.170.130.10">
    <property type="entry name" value="TonB-dependent receptor, plug domain"/>
    <property type="match status" value="1"/>
</dbReference>
<dbReference type="CDD" id="cd01347">
    <property type="entry name" value="ligand_gated_channel"/>
    <property type="match status" value="1"/>
</dbReference>
<evidence type="ECO:0000256" key="9">
    <source>
        <dbReference type="ARBA" id="ARBA00023077"/>
    </source>
</evidence>
<evidence type="ECO:0000256" key="15">
    <source>
        <dbReference type="SAM" id="SignalP"/>
    </source>
</evidence>
<evidence type="ECO:0000313" key="17">
    <source>
        <dbReference type="EMBL" id="NNA94887.1"/>
    </source>
</evidence>
<evidence type="ECO:0000256" key="8">
    <source>
        <dbReference type="ARBA" id="ARBA00023004"/>
    </source>
</evidence>
<dbReference type="AlphaFoldDB" id="A0A7Y1MMF3"/>
<dbReference type="PANTHER" id="PTHR30069:SF29">
    <property type="entry name" value="HEMOGLOBIN AND HEMOGLOBIN-HAPTOGLOBIN-BINDING PROTEIN 1-RELATED"/>
    <property type="match status" value="1"/>
</dbReference>
<dbReference type="GeneID" id="70104014"/>
<feature type="chain" id="PRO_5030561395" evidence="15">
    <location>
        <begin position="34"/>
        <end position="855"/>
    </location>
</feature>
<dbReference type="GO" id="GO:0015232">
    <property type="term" value="F:heme transmembrane transporter activity"/>
    <property type="evidence" value="ECO:0007669"/>
    <property type="project" value="InterPro"/>
</dbReference>
<organism evidence="17 18">
    <name type="scientific">Pseudomonas gessardii</name>
    <dbReference type="NCBI Taxonomy" id="78544"/>
    <lineage>
        <taxon>Bacteria</taxon>
        <taxon>Pseudomonadati</taxon>
        <taxon>Pseudomonadota</taxon>
        <taxon>Gammaproteobacteria</taxon>
        <taxon>Pseudomonadales</taxon>
        <taxon>Pseudomonadaceae</taxon>
        <taxon>Pseudomonas</taxon>
    </lineage>
</organism>
<dbReference type="Gene3D" id="3.55.50.30">
    <property type="match status" value="1"/>
</dbReference>
<evidence type="ECO:0000256" key="10">
    <source>
        <dbReference type="ARBA" id="ARBA00023136"/>
    </source>
</evidence>
<dbReference type="GO" id="GO:0009279">
    <property type="term" value="C:cell outer membrane"/>
    <property type="evidence" value="ECO:0007669"/>
    <property type="project" value="UniProtKB-SubCell"/>
</dbReference>
<dbReference type="InterPro" id="IPR011662">
    <property type="entry name" value="Secretin/TonB_short_N"/>
</dbReference>
<dbReference type="InterPro" id="IPR037066">
    <property type="entry name" value="Plug_dom_sf"/>
</dbReference>
<dbReference type="Pfam" id="PF07660">
    <property type="entry name" value="STN"/>
    <property type="match status" value="1"/>
</dbReference>
<keyword evidence="6 13" id="KW-0812">Transmembrane</keyword>
<feature type="signal peptide" evidence="15">
    <location>
        <begin position="1"/>
        <end position="33"/>
    </location>
</feature>
<proteinExistence type="inferred from homology"/>
<dbReference type="Pfam" id="PF07715">
    <property type="entry name" value="Plug"/>
    <property type="match status" value="1"/>
</dbReference>
<keyword evidence="11 17" id="KW-0675">Receptor</keyword>
<evidence type="ECO:0000256" key="5">
    <source>
        <dbReference type="ARBA" id="ARBA00022496"/>
    </source>
</evidence>
<keyword evidence="12 13" id="KW-0998">Cell outer membrane</keyword>
<evidence type="ECO:0000256" key="2">
    <source>
        <dbReference type="ARBA" id="ARBA00008143"/>
    </source>
</evidence>
<feature type="domain" description="Secretin/TonB short N-terminal" evidence="16">
    <location>
        <begin position="66"/>
        <end position="117"/>
    </location>
</feature>
<dbReference type="InterPro" id="IPR000531">
    <property type="entry name" value="Beta-barrel_TonB"/>
</dbReference>
<evidence type="ECO:0000256" key="4">
    <source>
        <dbReference type="ARBA" id="ARBA00022452"/>
    </source>
</evidence>
<evidence type="ECO:0000256" key="6">
    <source>
        <dbReference type="ARBA" id="ARBA00022692"/>
    </source>
</evidence>
<dbReference type="InterPro" id="IPR036942">
    <property type="entry name" value="Beta-barrel_TonB_sf"/>
</dbReference>
<dbReference type="PROSITE" id="PS52016">
    <property type="entry name" value="TONB_DEPENDENT_REC_3"/>
    <property type="match status" value="1"/>
</dbReference>
<dbReference type="NCBIfam" id="TIGR01786">
    <property type="entry name" value="TonB-hemlactrns"/>
    <property type="match status" value="1"/>
</dbReference>
<dbReference type="NCBIfam" id="TIGR01785">
    <property type="entry name" value="TonB-hemin"/>
    <property type="match status" value="1"/>
</dbReference>
<dbReference type="OrthoDB" id="9764669at2"/>
<keyword evidence="8" id="KW-0408">Iron</keyword>
<dbReference type="GO" id="GO:0044718">
    <property type="term" value="P:siderophore transmembrane transport"/>
    <property type="evidence" value="ECO:0007669"/>
    <property type="project" value="TreeGrafter"/>
</dbReference>
<evidence type="ECO:0000256" key="11">
    <source>
        <dbReference type="ARBA" id="ARBA00023170"/>
    </source>
</evidence>
<keyword evidence="5" id="KW-0410">Iron transport</keyword>
<keyword evidence="7 15" id="KW-0732">Signal</keyword>
<reference evidence="17 18" key="1">
    <citation type="journal article" date="2020" name="Front. Microbiol.">
        <title>Genetic Organization of the aprX-lipA2 Operon Affects the Proteolytic Potential of Pseudomonas Species in Milk.</title>
        <authorList>
            <person name="Maier C."/>
            <person name="Huptas C."/>
            <person name="von Neubeck M."/>
            <person name="Scherer S."/>
            <person name="Wenning M."/>
            <person name="Lucking G."/>
        </authorList>
    </citation>
    <scope>NUCLEOTIDE SEQUENCE [LARGE SCALE GENOMIC DNA]</scope>
    <source>
        <strain evidence="17 18">G4779</strain>
    </source>
</reference>
<comment type="caution">
    <text evidence="17">The sequence shown here is derived from an EMBL/GenBank/DDBJ whole genome shotgun (WGS) entry which is preliminary data.</text>
</comment>
<comment type="similarity">
    <text evidence="2">Belongs to the TonB-dependent receptor family. Hemoglobin/haptoglobin binding protein subfamily.</text>
</comment>